<dbReference type="EMBL" id="CAEMXZ010000152">
    <property type="protein sequence ID" value="CAB4324459.1"/>
    <property type="molecule type" value="Genomic_DNA"/>
</dbReference>
<reference evidence="1" key="1">
    <citation type="submission" date="2020-05" db="EMBL/GenBank/DDBJ databases">
        <authorList>
            <person name="Chiriac C."/>
            <person name="Salcher M."/>
            <person name="Ghai R."/>
            <person name="Kavagutti S V."/>
        </authorList>
    </citation>
    <scope>NUCLEOTIDE SEQUENCE</scope>
</reference>
<evidence type="ECO:0000313" key="1">
    <source>
        <dbReference type="EMBL" id="CAB4324459.1"/>
    </source>
</evidence>
<proteinExistence type="predicted"/>
<protein>
    <submittedName>
        <fullName evidence="1">Unannotated protein</fullName>
    </submittedName>
</protein>
<name>A0A6J5YLC0_9ZZZZ</name>
<dbReference type="AntiFam" id="ANF00204">
    <property type="entry name" value="Shadow ORF (opposite rpsA)"/>
</dbReference>
<dbReference type="AlphaFoldDB" id="A0A6J5YLC0"/>
<gene>
    <name evidence="1" type="ORF">UFOPK1392_02230</name>
</gene>
<organism evidence="1">
    <name type="scientific">freshwater metagenome</name>
    <dbReference type="NCBI Taxonomy" id="449393"/>
    <lineage>
        <taxon>unclassified sequences</taxon>
        <taxon>metagenomes</taxon>
        <taxon>ecological metagenomes</taxon>
    </lineage>
</organism>
<sequence length="423" mass="45392">MLTEVLLVLSSNNATFGSLLDGEADAATLKVEVDDLDPEFFAWRDDLLGKIDVVRRHFRNVHEAFDAVANLHEGTERNELGDTAVDEFANLMGGGEFLPRILLGGLERKADALAVEIDLEDLHVDLVADGNDRTGMIDMLPGQLGHVHEAVHATEVDEGTEVDNGGDHTAADLAGLEVREEVVALFLLGLFEPRTTGEHNVVAVLVEFDDLGVDGATHVGGKVTHTAQFDQRCGQEAAQTDVDDEAALDDLDDRAADDTLFFLDLLDRAPGPLVLCALLGQDETTFLVLLGEDERFDALTERDDLGWVDIVADREFAGRNDTLGLVADVEENLIVVDLDDRAFDDLAILHLHHRGRVRLVKRLCTEIVLDDLTRDVAALGVEAAHAVRFGAGGVGSDSVGGRGCGVSRVVGELVGQGGSLFGG</sequence>
<accession>A0A6J5YLC0</accession>